<keyword evidence="2" id="KW-0238">DNA-binding</keyword>
<dbReference type="InterPro" id="IPR009057">
    <property type="entry name" value="Homeodomain-like_sf"/>
</dbReference>
<organism evidence="5 6">
    <name type="scientific">Catenulispora pinistramenti</name>
    <dbReference type="NCBI Taxonomy" id="2705254"/>
    <lineage>
        <taxon>Bacteria</taxon>
        <taxon>Bacillati</taxon>
        <taxon>Actinomycetota</taxon>
        <taxon>Actinomycetes</taxon>
        <taxon>Catenulisporales</taxon>
        <taxon>Catenulisporaceae</taxon>
        <taxon>Catenulispora</taxon>
    </lineage>
</organism>
<gene>
    <name evidence="5" type="ORF">KGQ19_44460</name>
</gene>
<dbReference type="PROSITE" id="PS01124">
    <property type="entry name" value="HTH_ARAC_FAMILY_2"/>
    <property type="match status" value="1"/>
</dbReference>
<proteinExistence type="predicted"/>
<evidence type="ECO:0000256" key="2">
    <source>
        <dbReference type="ARBA" id="ARBA00023125"/>
    </source>
</evidence>
<dbReference type="InterPro" id="IPR050204">
    <property type="entry name" value="AraC_XylS_family_regulators"/>
</dbReference>
<reference evidence="5 6" key="1">
    <citation type="submission" date="2020-02" db="EMBL/GenBank/DDBJ databases">
        <title>Acidophilic actinobacteria isolated from forest soil.</title>
        <authorList>
            <person name="Golinska P."/>
        </authorList>
    </citation>
    <scope>NUCLEOTIDE SEQUENCE [LARGE SCALE GENOMIC DNA]</scope>
    <source>
        <strain evidence="5 6">NL8</strain>
    </source>
</reference>
<comment type="caution">
    <text evidence="5">The sequence shown here is derived from an EMBL/GenBank/DDBJ whole genome shotgun (WGS) entry which is preliminary data.</text>
</comment>
<dbReference type="RefSeq" id="WP_212020959.1">
    <property type="nucleotide sequence ID" value="NZ_JAAFYZ010000300.1"/>
</dbReference>
<keyword evidence="6" id="KW-1185">Reference proteome</keyword>
<evidence type="ECO:0000259" key="4">
    <source>
        <dbReference type="PROSITE" id="PS01124"/>
    </source>
</evidence>
<evidence type="ECO:0000256" key="3">
    <source>
        <dbReference type="ARBA" id="ARBA00023163"/>
    </source>
</evidence>
<protein>
    <submittedName>
        <fullName evidence="5">Helix-turn-helix transcriptional regulator</fullName>
    </submittedName>
</protein>
<dbReference type="SMART" id="SM00342">
    <property type="entry name" value="HTH_ARAC"/>
    <property type="match status" value="1"/>
</dbReference>
<evidence type="ECO:0000256" key="1">
    <source>
        <dbReference type="ARBA" id="ARBA00023015"/>
    </source>
</evidence>
<dbReference type="EMBL" id="JAAFYZ010000300">
    <property type="protein sequence ID" value="MBS2553929.1"/>
    <property type="molecule type" value="Genomic_DNA"/>
</dbReference>
<sequence length="258" mass="28015">MAVGALPQTCGATQAPVAWLRPGQCGYVGPDLGVDLHAASIGVLTVGLDAPFVLETPEHGAIRTRSVYAPGRARHRVISPEGRILLLFTDPSAAVAMRLQVGRYGLEHRLERELIAACRRGADLEYLRLVADPCLTGGTDRRIRGGATDRRIRRVVDEIREEPARILRAEHSAHGLGMSTPYFLRLFASQTGTTFRRYQQWNRLLEAARGLAAGHNLTRCAADAGFASPSHLSDTFHETFGTTASAVLGSNVRIELDV</sequence>
<dbReference type="SUPFAM" id="SSF46689">
    <property type="entry name" value="Homeodomain-like"/>
    <property type="match status" value="1"/>
</dbReference>
<accession>A0ABS5L6J5</accession>
<keyword evidence="3" id="KW-0804">Transcription</keyword>
<dbReference type="InterPro" id="IPR018060">
    <property type="entry name" value="HTH_AraC"/>
</dbReference>
<keyword evidence="1" id="KW-0805">Transcription regulation</keyword>
<dbReference type="PANTHER" id="PTHR46796">
    <property type="entry name" value="HTH-TYPE TRANSCRIPTIONAL ACTIVATOR RHAS-RELATED"/>
    <property type="match status" value="1"/>
</dbReference>
<evidence type="ECO:0000313" key="6">
    <source>
        <dbReference type="Proteomes" id="UP000730482"/>
    </source>
</evidence>
<dbReference type="Proteomes" id="UP000730482">
    <property type="component" value="Unassembled WGS sequence"/>
</dbReference>
<name>A0ABS5L6J5_9ACTN</name>
<dbReference type="Pfam" id="PF12833">
    <property type="entry name" value="HTH_18"/>
    <property type="match status" value="1"/>
</dbReference>
<evidence type="ECO:0000313" key="5">
    <source>
        <dbReference type="EMBL" id="MBS2553929.1"/>
    </source>
</evidence>
<feature type="domain" description="HTH araC/xylS-type" evidence="4">
    <location>
        <begin position="153"/>
        <end position="250"/>
    </location>
</feature>
<dbReference type="Gene3D" id="1.10.10.60">
    <property type="entry name" value="Homeodomain-like"/>
    <property type="match status" value="1"/>
</dbReference>